<reference evidence="10 11" key="1">
    <citation type="submission" date="2017-11" db="EMBL/GenBank/DDBJ databases">
        <title>Genome-resolved metagenomics identifies genetic mobility, metabolic interactions, and unexpected diversity in perchlorate-reducing communities.</title>
        <authorList>
            <person name="Barnum T.P."/>
            <person name="Figueroa I.A."/>
            <person name="Carlstrom C.I."/>
            <person name="Lucas L.N."/>
            <person name="Engelbrektson A.L."/>
            <person name="Coates J.D."/>
        </authorList>
    </citation>
    <scope>NUCLEOTIDE SEQUENCE [LARGE SCALE GENOMIC DNA]</scope>
    <source>
        <strain evidence="10">BM706</strain>
    </source>
</reference>
<dbReference type="EMBL" id="PKTG01000019">
    <property type="protein sequence ID" value="PLX19781.1"/>
    <property type="molecule type" value="Genomic_DNA"/>
</dbReference>
<evidence type="ECO:0000256" key="3">
    <source>
        <dbReference type="ARBA" id="ARBA00022448"/>
    </source>
</evidence>
<sequence length="167" mass="17218">MEAATSLTQVFDWGLFMSILGAAVAVVFAGIGSSIGVGVAGQAATGVISEEPEKFTKCLILQALPATQGIYGFLGGFLIMLKLGVLGGEIIDVSNALGWQIFFAAMPVGIGGLLSGIYQGKVSASSMAIVSRKENDYTKGIILAVMVETYAVLGLVTTILLLNGIIK</sequence>
<accession>A0A2N5ZMD5</accession>
<evidence type="ECO:0000256" key="8">
    <source>
        <dbReference type="SAM" id="Phobius"/>
    </source>
</evidence>
<dbReference type="CDD" id="cd18179">
    <property type="entry name" value="ATP-synt_Vo_Ao_c_NTPK_rpt1"/>
    <property type="match status" value="1"/>
</dbReference>
<keyword evidence="5 8" id="KW-1133">Transmembrane helix</keyword>
<dbReference type="InterPro" id="IPR035921">
    <property type="entry name" value="F/V-ATP_Csub_sf"/>
</dbReference>
<comment type="subcellular location">
    <subcellularLocation>
        <location evidence="1">Membrane</location>
        <topology evidence="1">Multi-pass membrane protein</topology>
    </subcellularLocation>
</comment>
<feature type="transmembrane region" description="Helical" evidence="8">
    <location>
        <begin position="15"/>
        <end position="39"/>
    </location>
</feature>
<evidence type="ECO:0000256" key="4">
    <source>
        <dbReference type="ARBA" id="ARBA00022692"/>
    </source>
</evidence>
<feature type="transmembrane region" description="Helical" evidence="8">
    <location>
        <begin position="59"/>
        <end position="81"/>
    </location>
</feature>
<dbReference type="Gene3D" id="1.20.120.610">
    <property type="entry name" value="lithium bound rotor ring of v- atpase"/>
    <property type="match status" value="1"/>
</dbReference>
<evidence type="ECO:0000256" key="7">
    <source>
        <dbReference type="ARBA" id="ARBA00023136"/>
    </source>
</evidence>
<evidence type="ECO:0000256" key="1">
    <source>
        <dbReference type="ARBA" id="ARBA00004141"/>
    </source>
</evidence>
<dbReference type="SUPFAM" id="SSF81333">
    <property type="entry name" value="F1F0 ATP synthase subunit C"/>
    <property type="match status" value="2"/>
</dbReference>
<dbReference type="FunFam" id="1.20.120.610:FF:000005">
    <property type="entry name" value="V-type sodium ATPase subunit K"/>
    <property type="match status" value="1"/>
</dbReference>
<keyword evidence="4 8" id="KW-0812">Transmembrane</keyword>
<feature type="domain" description="V-ATPase proteolipid subunit C-like" evidence="9">
    <location>
        <begin position="20"/>
        <end position="79"/>
    </location>
</feature>
<proteinExistence type="inferred from homology"/>
<evidence type="ECO:0000313" key="11">
    <source>
        <dbReference type="Proteomes" id="UP000234857"/>
    </source>
</evidence>
<keyword evidence="3" id="KW-0813">Transport</keyword>
<evidence type="ECO:0000256" key="6">
    <source>
        <dbReference type="ARBA" id="ARBA00023065"/>
    </source>
</evidence>
<keyword evidence="6" id="KW-0406">Ion transport</keyword>
<evidence type="ECO:0000313" key="10">
    <source>
        <dbReference type="EMBL" id="PLX19781.1"/>
    </source>
</evidence>
<evidence type="ECO:0000256" key="5">
    <source>
        <dbReference type="ARBA" id="ARBA00022989"/>
    </source>
</evidence>
<comment type="similarity">
    <text evidence="2">Belongs to the V-ATPase proteolipid subunit family.</text>
</comment>
<dbReference type="GO" id="GO:0015078">
    <property type="term" value="F:proton transmembrane transporter activity"/>
    <property type="evidence" value="ECO:0007669"/>
    <property type="project" value="InterPro"/>
</dbReference>
<feature type="domain" description="V-ATPase proteolipid subunit C-like" evidence="9">
    <location>
        <begin position="103"/>
        <end position="161"/>
    </location>
</feature>
<dbReference type="AlphaFoldDB" id="A0A2N5ZMD5"/>
<comment type="caution">
    <text evidence="10">The sequence shown here is derived from an EMBL/GenBank/DDBJ whole genome shotgun (WGS) entry which is preliminary data.</text>
</comment>
<organism evidence="10 11">
    <name type="scientific">Muiribacterium halophilum</name>
    <dbReference type="NCBI Taxonomy" id="2053465"/>
    <lineage>
        <taxon>Bacteria</taxon>
        <taxon>Candidatus Muiribacteriota</taxon>
        <taxon>Candidatus Muiribacteriia</taxon>
        <taxon>Candidatus Muiribacteriales</taxon>
        <taxon>Candidatus Muiribacteriaceae</taxon>
        <taxon>Candidatus Muiribacterium</taxon>
    </lineage>
</organism>
<dbReference type="PANTHER" id="PTHR10263">
    <property type="entry name" value="V-TYPE PROTON ATPASE PROTEOLIPID SUBUNIT"/>
    <property type="match status" value="1"/>
</dbReference>
<feature type="transmembrane region" description="Helical" evidence="8">
    <location>
        <begin position="101"/>
        <end position="120"/>
    </location>
</feature>
<name>A0A2N5ZMD5_MUIH1</name>
<dbReference type="InterPro" id="IPR002379">
    <property type="entry name" value="ATPase_proteolipid_c-like_dom"/>
</dbReference>
<evidence type="ECO:0000259" key="9">
    <source>
        <dbReference type="Pfam" id="PF00137"/>
    </source>
</evidence>
<feature type="transmembrane region" description="Helical" evidence="8">
    <location>
        <begin position="141"/>
        <end position="166"/>
    </location>
</feature>
<dbReference type="CDD" id="cd18180">
    <property type="entry name" value="ATP-synt_Vo_Ao_c_NTPK_rpt2"/>
    <property type="match status" value="1"/>
</dbReference>
<dbReference type="GO" id="GO:0033177">
    <property type="term" value="C:proton-transporting two-sector ATPase complex, proton-transporting domain"/>
    <property type="evidence" value="ECO:0007669"/>
    <property type="project" value="InterPro"/>
</dbReference>
<dbReference type="NCBIfam" id="NF005124">
    <property type="entry name" value="PRK06558.1"/>
    <property type="match status" value="1"/>
</dbReference>
<dbReference type="Pfam" id="PF00137">
    <property type="entry name" value="ATP-synt_C"/>
    <property type="match status" value="2"/>
</dbReference>
<gene>
    <name evidence="10" type="ORF">C0601_01050</name>
</gene>
<protein>
    <submittedName>
        <fullName evidence="10">Permease</fullName>
    </submittedName>
</protein>
<evidence type="ECO:0000256" key="2">
    <source>
        <dbReference type="ARBA" id="ARBA00007296"/>
    </source>
</evidence>
<keyword evidence="7 8" id="KW-0472">Membrane</keyword>
<dbReference type="Proteomes" id="UP000234857">
    <property type="component" value="Unassembled WGS sequence"/>
</dbReference>